<dbReference type="Pfam" id="PF01261">
    <property type="entry name" value="AP_endonuc_2"/>
    <property type="match status" value="1"/>
</dbReference>
<organism evidence="2 3">
    <name type="scientific">Candidatus Cohnella colombiensis</name>
    <dbReference type="NCBI Taxonomy" id="3121368"/>
    <lineage>
        <taxon>Bacteria</taxon>
        <taxon>Bacillati</taxon>
        <taxon>Bacillota</taxon>
        <taxon>Bacilli</taxon>
        <taxon>Bacillales</taxon>
        <taxon>Paenibacillaceae</taxon>
        <taxon>Cohnella</taxon>
    </lineage>
</organism>
<dbReference type="Gene3D" id="3.20.20.150">
    <property type="entry name" value="Divalent-metal-dependent TIM barrel enzymes"/>
    <property type="match status" value="1"/>
</dbReference>
<dbReference type="EMBL" id="CP119317">
    <property type="protein sequence ID" value="WEK54610.1"/>
    <property type="molecule type" value="Genomic_DNA"/>
</dbReference>
<evidence type="ECO:0000313" key="2">
    <source>
        <dbReference type="EMBL" id="WEK54610.1"/>
    </source>
</evidence>
<keyword evidence="3" id="KW-1185">Reference proteome</keyword>
<dbReference type="InterPro" id="IPR013022">
    <property type="entry name" value="Xyl_isomerase-like_TIM-brl"/>
</dbReference>
<dbReference type="InterPro" id="IPR036237">
    <property type="entry name" value="Xyl_isomerase-like_sf"/>
</dbReference>
<sequence length="288" mass="32533">MLSNRLSISSWSLHRCMGPLRWTIWNEDTQAQETAIQEQPMEFELIELPRLAAARGLTHLELCHFHFPARDEAYLTQLRHSFEAARVIFHTLLVDYGDISSPNPIRRESDINYLKGWIETAHKAGASAIRIVAGEQPAEDEASIARSIEALNRLRDYAASKKVAIVTENFRSLTSTVRSWSSVVTGEAHSFGTIVDFGNFAPHEKEEGIRYGAPLAHSIHAKPVYSSDDEVNEEEFCHLLTILTETKCTAPISIIFDREGNMWDGIERIQKIIKRFDQAAVKVQTTIS</sequence>
<proteinExistence type="predicted"/>
<evidence type="ECO:0000313" key="3">
    <source>
        <dbReference type="Proteomes" id="UP001178662"/>
    </source>
</evidence>
<evidence type="ECO:0000259" key="1">
    <source>
        <dbReference type="Pfam" id="PF01261"/>
    </source>
</evidence>
<dbReference type="InterPro" id="IPR050312">
    <property type="entry name" value="IolE/XylAMocC-like"/>
</dbReference>
<name>A0AA95JG71_9BACL</name>
<dbReference type="Proteomes" id="UP001178662">
    <property type="component" value="Chromosome"/>
</dbReference>
<dbReference type="PANTHER" id="PTHR12110:SF53">
    <property type="entry name" value="BLR5974 PROTEIN"/>
    <property type="match status" value="1"/>
</dbReference>
<feature type="domain" description="Xylose isomerase-like TIM barrel" evidence="1">
    <location>
        <begin position="50"/>
        <end position="229"/>
    </location>
</feature>
<dbReference type="SUPFAM" id="SSF51658">
    <property type="entry name" value="Xylose isomerase-like"/>
    <property type="match status" value="1"/>
</dbReference>
<reference evidence="2" key="1">
    <citation type="submission" date="2023-03" db="EMBL/GenBank/DDBJ databases">
        <title>Andean soil-derived lignocellulolytic bacterial consortium as a source of novel taxa and putative plastic-active enzymes.</title>
        <authorList>
            <person name="Diaz-Garcia L."/>
            <person name="Chuvochina M."/>
            <person name="Feuerriegel G."/>
            <person name="Bunk B."/>
            <person name="Sproer C."/>
            <person name="Streit W.R."/>
            <person name="Rodriguez L.M."/>
            <person name="Overmann J."/>
            <person name="Jimenez D.J."/>
        </authorList>
    </citation>
    <scope>NUCLEOTIDE SEQUENCE</scope>
    <source>
        <strain evidence="2">MAG 2441</strain>
    </source>
</reference>
<protein>
    <submittedName>
        <fullName evidence="2">TIM barrel protein</fullName>
    </submittedName>
</protein>
<accession>A0AA95JG71</accession>
<gene>
    <name evidence="2" type="ORF">P0Y55_00590</name>
</gene>
<dbReference type="AlphaFoldDB" id="A0AA95JG71"/>
<dbReference type="PANTHER" id="PTHR12110">
    <property type="entry name" value="HYDROXYPYRUVATE ISOMERASE"/>
    <property type="match status" value="1"/>
</dbReference>